<dbReference type="SMART" id="SM00650">
    <property type="entry name" value="rADc"/>
    <property type="match status" value="1"/>
</dbReference>
<dbReference type="Gene3D" id="3.40.50.150">
    <property type="entry name" value="Vaccinia Virus protein VP39"/>
    <property type="match status" value="1"/>
</dbReference>
<comment type="subcellular location">
    <subcellularLocation>
        <location evidence="7">Cytoplasm</location>
    </subcellularLocation>
</comment>
<dbReference type="Gene3D" id="1.10.8.100">
    <property type="entry name" value="Ribosomal RNA adenine dimethylase-like, domain 2"/>
    <property type="match status" value="1"/>
</dbReference>
<comment type="function">
    <text evidence="7">Specifically dimethylates two adjacent adenosines (A1518 and A1519) in the loop of a conserved hairpin near the 3'-end of 16S rRNA in the 30S particle. May play a critical role in biogenesis of 30S subunits.</text>
</comment>
<dbReference type="InterPro" id="IPR001737">
    <property type="entry name" value="KsgA/Erm"/>
</dbReference>
<evidence type="ECO:0000256" key="1">
    <source>
        <dbReference type="ARBA" id="ARBA00022490"/>
    </source>
</evidence>
<proteinExistence type="inferred from homology"/>
<comment type="similarity">
    <text evidence="7">Belongs to the class I-like SAM-binding methyltransferase superfamily. rRNA adenine N(6)-methyltransferase family. RsmA subfamily.</text>
</comment>
<comment type="catalytic activity">
    <reaction evidence="7">
        <text>adenosine(1518)/adenosine(1519) in 16S rRNA + 4 S-adenosyl-L-methionine = N(6)-dimethyladenosine(1518)/N(6)-dimethyladenosine(1519) in 16S rRNA + 4 S-adenosyl-L-homocysteine + 4 H(+)</text>
        <dbReference type="Rhea" id="RHEA:19609"/>
        <dbReference type="Rhea" id="RHEA-COMP:10232"/>
        <dbReference type="Rhea" id="RHEA-COMP:10233"/>
        <dbReference type="ChEBI" id="CHEBI:15378"/>
        <dbReference type="ChEBI" id="CHEBI:57856"/>
        <dbReference type="ChEBI" id="CHEBI:59789"/>
        <dbReference type="ChEBI" id="CHEBI:74411"/>
        <dbReference type="ChEBI" id="CHEBI:74493"/>
        <dbReference type="EC" id="2.1.1.182"/>
    </reaction>
</comment>
<evidence type="ECO:0000256" key="5">
    <source>
        <dbReference type="ARBA" id="ARBA00022691"/>
    </source>
</evidence>
<gene>
    <name evidence="7 10" type="primary">rsmA</name>
    <name evidence="7" type="synonym">ksgA</name>
    <name evidence="10" type="ORF">MUN46_003230</name>
</gene>
<feature type="domain" description="Ribosomal RNA adenine methylase transferase N-terminal" evidence="9">
    <location>
        <begin position="24"/>
        <end position="194"/>
    </location>
</feature>
<evidence type="ECO:0000256" key="3">
    <source>
        <dbReference type="ARBA" id="ARBA00022603"/>
    </source>
</evidence>
<evidence type="ECO:0000313" key="10">
    <source>
        <dbReference type="EMBL" id="MDL2058961.1"/>
    </source>
</evidence>
<dbReference type="InterPro" id="IPR023165">
    <property type="entry name" value="rRNA_Ade_diMease-like_C"/>
</dbReference>
<protein>
    <recommendedName>
        <fullName evidence="7">Ribosomal RNA small subunit methyltransferase A</fullName>
        <ecNumber evidence="7">2.1.1.182</ecNumber>
    </recommendedName>
    <alternativeName>
        <fullName evidence="7">16S rRNA (adenine(1518)-N(6)/adenine(1519)-N(6))-dimethyltransferase</fullName>
    </alternativeName>
    <alternativeName>
        <fullName evidence="7">16S rRNA dimethyladenosine transferase</fullName>
    </alternativeName>
    <alternativeName>
        <fullName evidence="7">16S rRNA dimethylase</fullName>
    </alternativeName>
    <alternativeName>
        <fullName evidence="7">S-adenosylmethionine-6-N', N'-adenosyl(rRNA) dimethyltransferase</fullName>
    </alternativeName>
</protein>
<dbReference type="EMBL" id="JAKZJU020000001">
    <property type="protein sequence ID" value="MDL2058961.1"/>
    <property type="molecule type" value="Genomic_DNA"/>
</dbReference>
<keyword evidence="2 7" id="KW-0698">rRNA processing</keyword>
<keyword evidence="5 7" id="KW-0949">S-adenosyl-L-methionine</keyword>
<keyword evidence="11" id="KW-1185">Reference proteome</keyword>
<dbReference type="Proteomes" id="UP001165481">
    <property type="component" value="Unassembled WGS sequence"/>
</dbReference>
<evidence type="ECO:0000313" key="11">
    <source>
        <dbReference type="Proteomes" id="UP001165481"/>
    </source>
</evidence>
<evidence type="ECO:0000259" key="9">
    <source>
        <dbReference type="SMART" id="SM00650"/>
    </source>
</evidence>
<sequence length="263" mass="29002">MPLKLEGHHARKRFGQNFLNDRHWIGRIIDSIDPRPGEALVEIGPGQAALTKEVIGRAGHETAVEIDRDLAAWLRGLFTEAELTLIEADALVLDWRSILPGRKLRIFGNLPYNISSPILFALAAVADRVEDQHFMLQREVVERMVCPPGSRTYGRLSAMLQRSYRMEKLFDVPPGAFTPSPKVTSSVVRMVPLARNPGVDDELYAEVVAAAFGMRRKTLRNALSKLLTAEQIESAGIDPGARAETLSVGQFEALAAALGRTRA</sequence>
<dbReference type="Pfam" id="PF00398">
    <property type="entry name" value="RrnaAD"/>
    <property type="match status" value="1"/>
</dbReference>
<keyword evidence="4 7" id="KW-0808">Transferase</keyword>
<comment type="caution">
    <text evidence="10">The sequence shown here is derived from an EMBL/GenBank/DDBJ whole genome shotgun (WGS) entry which is preliminary data.</text>
</comment>
<dbReference type="InterPro" id="IPR011530">
    <property type="entry name" value="rRNA_adenine_dimethylase"/>
</dbReference>
<feature type="binding site" evidence="7 8">
    <location>
        <position position="109"/>
    </location>
    <ligand>
        <name>S-adenosyl-L-methionine</name>
        <dbReference type="ChEBI" id="CHEBI:59789"/>
    </ligand>
</feature>
<accession>A0ABT7IKS4</accession>
<evidence type="ECO:0000256" key="6">
    <source>
        <dbReference type="ARBA" id="ARBA00022884"/>
    </source>
</evidence>
<feature type="binding site" evidence="7 8">
    <location>
        <position position="65"/>
    </location>
    <ligand>
        <name>S-adenosyl-L-methionine</name>
        <dbReference type="ChEBI" id="CHEBI:59789"/>
    </ligand>
</feature>
<dbReference type="EC" id="2.1.1.182" evidence="7"/>
<dbReference type="SUPFAM" id="SSF53335">
    <property type="entry name" value="S-adenosyl-L-methionine-dependent methyltransferases"/>
    <property type="match status" value="1"/>
</dbReference>
<dbReference type="PANTHER" id="PTHR11727">
    <property type="entry name" value="DIMETHYLADENOSINE TRANSFERASE"/>
    <property type="match status" value="1"/>
</dbReference>
<dbReference type="NCBIfam" id="TIGR00755">
    <property type="entry name" value="ksgA"/>
    <property type="match status" value="1"/>
</dbReference>
<evidence type="ECO:0000256" key="7">
    <source>
        <dbReference type="HAMAP-Rule" id="MF_00607"/>
    </source>
</evidence>
<evidence type="ECO:0000256" key="2">
    <source>
        <dbReference type="ARBA" id="ARBA00022552"/>
    </source>
</evidence>
<feature type="binding site" evidence="7 8">
    <location>
        <position position="19"/>
    </location>
    <ligand>
        <name>S-adenosyl-L-methionine</name>
        <dbReference type="ChEBI" id="CHEBI:59789"/>
    </ligand>
</feature>
<evidence type="ECO:0000256" key="8">
    <source>
        <dbReference type="PROSITE-ProRule" id="PRU01026"/>
    </source>
</evidence>
<dbReference type="HAMAP" id="MF_00607">
    <property type="entry name" value="16SrRNA_methyltr_A"/>
    <property type="match status" value="1"/>
</dbReference>
<keyword evidence="6 7" id="KW-0694">RNA-binding</keyword>
<dbReference type="PROSITE" id="PS51689">
    <property type="entry name" value="SAM_RNA_A_N6_MT"/>
    <property type="match status" value="1"/>
</dbReference>
<organism evidence="10 11">
    <name type="scientific">Mesosutterella faecium</name>
    <dbReference type="NCBI Taxonomy" id="2925194"/>
    <lineage>
        <taxon>Bacteria</taxon>
        <taxon>Pseudomonadati</taxon>
        <taxon>Pseudomonadota</taxon>
        <taxon>Betaproteobacteria</taxon>
        <taxon>Burkholderiales</taxon>
        <taxon>Sutterellaceae</taxon>
        <taxon>Mesosutterella</taxon>
    </lineage>
</organism>
<dbReference type="GO" id="GO:0052908">
    <property type="term" value="F:16S rRNA (adenine(1518)-N(6)/adenine(1519)-N(6))-dimethyltransferase activity"/>
    <property type="evidence" value="ECO:0007669"/>
    <property type="project" value="UniProtKB-EC"/>
</dbReference>
<dbReference type="PANTHER" id="PTHR11727:SF7">
    <property type="entry name" value="DIMETHYLADENOSINE TRANSFERASE-RELATED"/>
    <property type="match status" value="1"/>
</dbReference>
<dbReference type="InterPro" id="IPR020598">
    <property type="entry name" value="rRNA_Ade_methylase_Trfase_N"/>
</dbReference>
<keyword evidence="1 7" id="KW-0963">Cytoplasm</keyword>
<name>A0ABT7IKS4_9BURK</name>
<feature type="binding site" evidence="7 8">
    <location>
        <position position="89"/>
    </location>
    <ligand>
        <name>S-adenosyl-L-methionine</name>
        <dbReference type="ChEBI" id="CHEBI:59789"/>
    </ligand>
</feature>
<reference evidence="10" key="1">
    <citation type="submission" date="2023-03" db="EMBL/GenBank/DDBJ databases">
        <title>Mesosutterella sp. nov. isolated from porcine feces.</title>
        <authorList>
            <person name="Yu S."/>
        </authorList>
    </citation>
    <scope>NUCLEOTIDE SEQUENCE</scope>
    <source>
        <strain evidence="10">AGMB02718</strain>
    </source>
</reference>
<feature type="binding site" evidence="7 8">
    <location>
        <position position="17"/>
    </location>
    <ligand>
        <name>S-adenosyl-L-methionine</name>
        <dbReference type="ChEBI" id="CHEBI:59789"/>
    </ligand>
</feature>
<dbReference type="InterPro" id="IPR029063">
    <property type="entry name" value="SAM-dependent_MTases_sf"/>
</dbReference>
<keyword evidence="3 7" id="KW-0489">Methyltransferase</keyword>
<feature type="binding site" evidence="7 8">
    <location>
        <position position="44"/>
    </location>
    <ligand>
        <name>S-adenosyl-L-methionine</name>
        <dbReference type="ChEBI" id="CHEBI:59789"/>
    </ligand>
</feature>
<evidence type="ECO:0000256" key="4">
    <source>
        <dbReference type="ARBA" id="ARBA00022679"/>
    </source>
</evidence>
<dbReference type="RefSeq" id="WP_243376485.1">
    <property type="nucleotide sequence ID" value="NZ_JAKZJU020000001.1"/>
</dbReference>